<dbReference type="EMBL" id="OU015569">
    <property type="protein sequence ID" value="CAG5096675.1"/>
    <property type="molecule type" value="Genomic_DNA"/>
</dbReference>
<dbReference type="InterPro" id="IPR016137">
    <property type="entry name" value="RGS"/>
</dbReference>
<dbReference type="SUPFAM" id="SSF48097">
    <property type="entry name" value="Regulator of G-protein signaling, RGS"/>
    <property type="match status" value="1"/>
</dbReference>
<dbReference type="Gene3D" id="1.10.167.10">
    <property type="entry name" value="Regulator of G-protein Signalling 4, domain 2"/>
    <property type="match status" value="1"/>
</dbReference>
<sequence length="103" mass="12105">MTRKDYKLFEEFTERQGLGMSLKFWLACVKYGNVKQTRKKSKADMILQTFLIDHTVPLSSSVLARTILQLSAHYPDQEALLEAKDLIQSRLLRCYSIYQFQRL</sequence>
<name>A0ABN7SCF9_OIKDI</name>
<keyword evidence="3" id="KW-1185">Reference proteome</keyword>
<feature type="domain" description="RGS" evidence="1">
    <location>
        <begin position="7"/>
        <end position="91"/>
    </location>
</feature>
<organism evidence="2 3">
    <name type="scientific">Oikopleura dioica</name>
    <name type="common">Tunicate</name>
    <dbReference type="NCBI Taxonomy" id="34765"/>
    <lineage>
        <taxon>Eukaryota</taxon>
        <taxon>Metazoa</taxon>
        <taxon>Chordata</taxon>
        <taxon>Tunicata</taxon>
        <taxon>Appendicularia</taxon>
        <taxon>Copelata</taxon>
        <taxon>Oikopleuridae</taxon>
        <taxon>Oikopleura</taxon>
    </lineage>
</organism>
<evidence type="ECO:0000313" key="2">
    <source>
        <dbReference type="EMBL" id="CAG5096675.1"/>
    </source>
</evidence>
<dbReference type="InterPro" id="IPR036305">
    <property type="entry name" value="RGS_sf"/>
</dbReference>
<gene>
    <name evidence="2" type="ORF">OKIOD_LOCUS6289</name>
</gene>
<reference evidence="2 3" key="1">
    <citation type="submission" date="2021-04" db="EMBL/GenBank/DDBJ databases">
        <authorList>
            <person name="Bliznina A."/>
        </authorList>
    </citation>
    <scope>NUCLEOTIDE SEQUENCE [LARGE SCALE GENOMIC DNA]</scope>
</reference>
<proteinExistence type="predicted"/>
<protein>
    <submittedName>
        <fullName evidence="2">Oidioi.mRNA.OKI2018_I69.XSR.g14731.t1.cds</fullName>
    </submittedName>
</protein>
<dbReference type="InterPro" id="IPR044926">
    <property type="entry name" value="RGS_subdomain_2"/>
</dbReference>
<accession>A0ABN7SCF9</accession>
<evidence type="ECO:0000259" key="1">
    <source>
        <dbReference type="Pfam" id="PF00615"/>
    </source>
</evidence>
<dbReference type="Pfam" id="PF00615">
    <property type="entry name" value="RGS"/>
    <property type="match status" value="1"/>
</dbReference>
<evidence type="ECO:0000313" key="3">
    <source>
        <dbReference type="Proteomes" id="UP001158576"/>
    </source>
</evidence>
<dbReference type="Proteomes" id="UP001158576">
    <property type="component" value="Chromosome XSR"/>
</dbReference>